<dbReference type="PANTHER" id="PTHR47129">
    <property type="entry name" value="QUINONE OXIDOREDUCTASE 2"/>
    <property type="match status" value="1"/>
</dbReference>
<dbReference type="InterPro" id="IPR052718">
    <property type="entry name" value="NmrA-type_oxidoreductase"/>
</dbReference>
<evidence type="ECO:0008006" key="3">
    <source>
        <dbReference type="Google" id="ProtNLM"/>
    </source>
</evidence>
<dbReference type="RefSeq" id="WP_151459905.1">
    <property type="nucleotide sequence ID" value="NZ_WAAO01000003.1"/>
</dbReference>
<name>A0ABQ6V6L0_9MICO</name>
<dbReference type="Gene3D" id="3.90.25.10">
    <property type="entry name" value="UDP-galactose 4-epimerase, domain 1"/>
    <property type="match status" value="1"/>
</dbReference>
<proteinExistence type="predicted"/>
<dbReference type="EMBL" id="WAAO01000003">
    <property type="protein sequence ID" value="KAB1862382.1"/>
    <property type="molecule type" value="Genomic_DNA"/>
</dbReference>
<reference evidence="2" key="1">
    <citation type="submission" date="2019-09" db="EMBL/GenBank/DDBJ databases">
        <title>Whole genome sequencing of Microbacterium maritypicum.</title>
        <authorList>
            <person name="Lenchi N."/>
        </authorList>
    </citation>
    <scope>NUCLEOTIDE SEQUENCE [LARGE SCALE GENOMIC DNA]</scope>
    <source>
        <strain evidence="2">G1</strain>
    </source>
</reference>
<dbReference type="Proteomes" id="UP000478836">
    <property type="component" value="Unassembled WGS sequence"/>
</dbReference>
<comment type="caution">
    <text evidence="1">The sequence shown here is derived from an EMBL/GenBank/DDBJ whole genome shotgun (WGS) entry which is preliminary data.</text>
</comment>
<dbReference type="Gene3D" id="3.40.50.720">
    <property type="entry name" value="NAD(P)-binding Rossmann-like Domain"/>
    <property type="match status" value="1"/>
</dbReference>
<organism evidence="1 2">
    <name type="scientific">Microbacterium algeriense</name>
    <dbReference type="NCBI Taxonomy" id="2615184"/>
    <lineage>
        <taxon>Bacteria</taxon>
        <taxon>Bacillati</taxon>
        <taxon>Actinomycetota</taxon>
        <taxon>Actinomycetes</taxon>
        <taxon>Micrococcales</taxon>
        <taxon>Microbacteriaceae</taxon>
        <taxon>Microbacterium</taxon>
    </lineage>
</organism>
<dbReference type="GeneID" id="77477823"/>
<dbReference type="SUPFAM" id="SSF51735">
    <property type="entry name" value="NAD(P)-binding Rossmann-fold domains"/>
    <property type="match status" value="1"/>
</dbReference>
<gene>
    <name evidence="1" type="ORF">F6A08_15245</name>
</gene>
<protein>
    <recommendedName>
        <fullName evidence="3">NAD(P)H-binding protein</fullName>
    </recommendedName>
</protein>
<accession>A0ABQ6V6L0</accession>
<evidence type="ECO:0000313" key="1">
    <source>
        <dbReference type="EMBL" id="KAB1862382.1"/>
    </source>
</evidence>
<keyword evidence="2" id="KW-1185">Reference proteome</keyword>
<dbReference type="PANTHER" id="PTHR47129:SF1">
    <property type="entry name" value="NMRA-LIKE DOMAIN-CONTAINING PROTEIN"/>
    <property type="match status" value="1"/>
</dbReference>
<sequence>MSGSPGGRRVPVRSIGVLSVDDVVRVPDDPGGERGEERAQLAAAIAGEGRVNAVTRRDLAEAAVAVLLGDDHAGKVYELGGDAAFTLAEFAAEITDVTGTPVVYNDLPAADYVAVLASFGLPLPIAELLADSDQSLKRGELLVEGDDLRTLIGRPTTTPAEAIREAVSA</sequence>
<dbReference type="InterPro" id="IPR036291">
    <property type="entry name" value="NAD(P)-bd_dom_sf"/>
</dbReference>
<evidence type="ECO:0000313" key="2">
    <source>
        <dbReference type="Proteomes" id="UP000478836"/>
    </source>
</evidence>